<evidence type="ECO:0000313" key="1">
    <source>
        <dbReference type="EMBL" id="RRT44366.1"/>
    </source>
</evidence>
<name>A0A426XY04_ENSVE</name>
<reference evidence="1 2" key="1">
    <citation type="journal article" date="2014" name="Agronomy (Basel)">
        <title>A Draft Genome Sequence for Ensete ventricosum, the Drought-Tolerant Tree Against Hunger.</title>
        <authorList>
            <person name="Harrison J."/>
            <person name="Moore K.A."/>
            <person name="Paszkiewicz K."/>
            <person name="Jones T."/>
            <person name="Grant M."/>
            <person name="Ambacheew D."/>
            <person name="Muzemil S."/>
            <person name="Studholme D.J."/>
        </authorList>
    </citation>
    <scope>NUCLEOTIDE SEQUENCE [LARGE SCALE GENOMIC DNA]</scope>
</reference>
<comment type="caution">
    <text evidence="1">The sequence shown here is derived from an EMBL/GenBank/DDBJ whole genome shotgun (WGS) entry which is preliminary data.</text>
</comment>
<organism evidence="1 2">
    <name type="scientific">Ensete ventricosum</name>
    <name type="common">Abyssinian banana</name>
    <name type="synonym">Musa ensete</name>
    <dbReference type="NCBI Taxonomy" id="4639"/>
    <lineage>
        <taxon>Eukaryota</taxon>
        <taxon>Viridiplantae</taxon>
        <taxon>Streptophyta</taxon>
        <taxon>Embryophyta</taxon>
        <taxon>Tracheophyta</taxon>
        <taxon>Spermatophyta</taxon>
        <taxon>Magnoliopsida</taxon>
        <taxon>Liliopsida</taxon>
        <taxon>Zingiberales</taxon>
        <taxon>Musaceae</taxon>
        <taxon>Ensete</taxon>
    </lineage>
</organism>
<proteinExistence type="predicted"/>
<dbReference type="Proteomes" id="UP000287651">
    <property type="component" value="Unassembled WGS sequence"/>
</dbReference>
<accession>A0A426XY04</accession>
<sequence>MGSLTMEATQLKHGDFDNSLISSITETSPAPAWYAWHATRYAVDTYRTEQGSVYWYSMKMRTLMSFYFCLFSLLPDVASGTVRINIAFATLRIRFGEEEKRVVIRAKALVATCSEVAVFSEVRSGGRGGVLEKLRSRWHA</sequence>
<dbReference type="AlphaFoldDB" id="A0A426XY04"/>
<gene>
    <name evidence="1" type="ORF">B296_00050723</name>
</gene>
<dbReference type="EMBL" id="AMZH03016506">
    <property type="protein sequence ID" value="RRT44366.1"/>
    <property type="molecule type" value="Genomic_DNA"/>
</dbReference>
<protein>
    <submittedName>
        <fullName evidence="1">Uncharacterized protein</fullName>
    </submittedName>
</protein>
<evidence type="ECO:0000313" key="2">
    <source>
        <dbReference type="Proteomes" id="UP000287651"/>
    </source>
</evidence>